<dbReference type="Proteomes" id="UP000274556">
    <property type="component" value="Unassembled WGS sequence"/>
</dbReference>
<dbReference type="AlphaFoldDB" id="A0A495UZV9"/>
<keyword evidence="2" id="KW-1185">Reference proteome</keyword>
<evidence type="ECO:0008006" key="3">
    <source>
        <dbReference type="Google" id="ProtNLM"/>
    </source>
</evidence>
<organism evidence="1 2">
    <name type="scientific">Thiocapsa rosea</name>
    <dbReference type="NCBI Taxonomy" id="69360"/>
    <lineage>
        <taxon>Bacteria</taxon>
        <taxon>Pseudomonadati</taxon>
        <taxon>Pseudomonadota</taxon>
        <taxon>Gammaproteobacteria</taxon>
        <taxon>Chromatiales</taxon>
        <taxon>Chromatiaceae</taxon>
        <taxon>Thiocapsa</taxon>
    </lineage>
</organism>
<proteinExistence type="predicted"/>
<dbReference type="RefSeq" id="WP_120795456.1">
    <property type="nucleotide sequence ID" value="NZ_RBXL01000001.1"/>
</dbReference>
<gene>
    <name evidence="1" type="ORF">BDD21_0067</name>
</gene>
<name>A0A495UZV9_9GAMM</name>
<dbReference type="OrthoDB" id="277390at2"/>
<comment type="caution">
    <text evidence="1">The sequence shown here is derived from an EMBL/GenBank/DDBJ whole genome shotgun (WGS) entry which is preliminary data.</text>
</comment>
<sequence>MVESDDVVAQTKKWISEIVIGCRLCPFAAREFNRGTIHYQVEDASDPESCLHAFLSECRRLDMTPSIETTLLILPAASPGFDDFLDLVEMAEDLLEAEGYEGQYQVAGFHPDYRFADAPKADPANYTNRSLYPMLHLLREEGIEHVLERYPDADAIPERNIAFAREKGLDHMKALRDACF</sequence>
<evidence type="ECO:0000313" key="1">
    <source>
        <dbReference type="EMBL" id="RKT42772.1"/>
    </source>
</evidence>
<protein>
    <recommendedName>
        <fullName evidence="3">DUF1415 domain-containing protein</fullName>
    </recommendedName>
</protein>
<evidence type="ECO:0000313" key="2">
    <source>
        <dbReference type="Proteomes" id="UP000274556"/>
    </source>
</evidence>
<dbReference type="EMBL" id="RBXL01000001">
    <property type="protein sequence ID" value="RKT42772.1"/>
    <property type="molecule type" value="Genomic_DNA"/>
</dbReference>
<dbReference type="InterPro" id="IPR009858">
    <property type="entry name" value="DUF1415"/>
</dbReference>
<dbReference type="Pfam" id="PF07209">
    <property type="entry name" value="DUF1415"/>
    <property type="match status" value="1"/>
</dbReference>
<reference evidence="1 2" key="1">
    <citation type="submission" date="2018-10" db="EMBL/GenBank/DDBJ databases">
        <title>Genomic Encyclopedia of Archaeal and Bacterial Type Strains, Phase II (KMG-II): from individual species to whole genera.</title>
        <authorList>
            <person name="Goeker M."/>
        </authorList>
    </citation>
    <scope>NUCLEOTIDE SEQUENCE [LARGE SCALE GENOMIC DNA]</scope>
    <source>
        <strain evidence="1 2">DSM 235</strain>
    </source>
</reference>
<accession>A0A495UZV9</accession>